<keyword evidence="2" id="KW-1185">Reference proteome</keyword>
<proteinExistence type="predicted"/>
<accession>A0ABS7Y975</accession>
<dbReference type="EMBL" id="JAHYBX010000003">
    <property type="protein sequence ID" value="MCA1856241.1"/>
    <property type="molecule type" value="Genomic_DNA"/>
</dbReference>
<organism evidence="1 2">
    <name type="scientific">Massilia hydrophila</name>
    <dbReference type="NCBI Taxonomy" id="3044279"/>
    <lineage>
        <taxon>Bacteria</taxon>
        <taxon>Pseudomonadati</taxon>
        <taxon>Pseudomonadota</taxon>
        <taxon>Betaproteobacteria</taxon>
        <taxon>Burkholderiales</taxon>
        <taxon>Oxalobacteraceae</taxon>
        <taxon>Telluria group</taxon>
        <taxon>Massilia</taxon>
    </lineage>
</organism>
<gene>
    <name evidence="1" type="ORF">LE190_09915</name>
</gene>
<evidence type="ECO:0000313" key="2">
    <source>
        <dbReference type="Proteomes" id="UP001198602"/>
    </source>
</evidence>
<sequence>MTRRSPALPRRMAHAAGIGLITAIFLLVVLAALGVVAVSVSTSQRATATMDEQGARAYQAARAGVEWGAFQVLRLSQCPTQSFALPEGSTLAGFTVTVQCRLVHDLEPADGEDPTALDRWVITATACNMPAAGSGACPNAAATSVEYVQRVIEVRI</sequence>
<dbReference type="Proteomes" id="UP001198602">
    <property type="component" value="Unassembled WGS sequence"/>
</dbReference>
<reference evidence="1 2" key="1">
    <citation type="submission" date="2021-07" db="EMBL/GenBank/DDBJ databases">
        <title>Characterization of Violacein-producing bacteria and related species.</title>
        <authorList>
            <person name="Wilson H.S."/>
            <person name="De Leon M.E."/>
        </authorList>
    </citation>
    <scope>NUCLEOTIDE SEQUENCE [LARGE SCALE GENOMIC DNA]</scope>
    <source>
        <strain evidence="1 2">HSC-2F05</strain>
    </source>
</reference>
<name>A0ABS7Y975_9BURK</name>
<dbReference type="RefSeq" id="WP_225238543.1">
    <property type="nucleotide sequence ID" value="NZ_JAHYBX010000003.1"/>
</dbReference>
<comment type="caution">
    <text evidence="1">The sequence shown here is derived from an EMBL/GenBank/DDBJ whole genome shotgun (WGS) entry which is preliminary data.</text>
</comment>
<evidence type="ECO:0000313" key="1">
    <source>
        <dbReference type="EMBL" id="MCA1856241.1"/>
    </source>
</evidence>
<protein>
    <submittedName>
        <fullName evidence="1">Agglutinin biogenesis protein MshP</fullName>
    </submittedName>
</protein>